<dbReference type="Proteomes" id="UP000230742">
    <property type="component" value="Chromosome 2"/>
</dbReference>
<reference evidence="2 3" key="1">
    <citation type="journal article" date="2016" name="DNA Res.">
        <title>The complete genome sequencing of Prevotella intermedia strain OMA14 and a subsequent fine-scale, intra-species genomic comparison reveal an unusual amplification of conjugative and mobile transposons and identify a novel Prevotella-lineage-specific repeat.</title>
        <authorList>
            <person name="Naito M."/>
            <person name="Ogura Y."/>
            <person name="Itoh T."/>
            <person name="Shoji M."/>
            <person name="Okamoto M."/>
            <person name="Hayashi T."/>
            <person name="Nakayama K."/>
        </authorList>
    </citation>
    <scope>NUCLEOTIDE SEQUENCE [LARGE SCALE GENOMIC DNA]</scope>
    <source>
        <strain evidence="2 3">OMA14</strain>
    </source>
</reference>
<dbReference type="Gene3D" id="2.30.110.10">
    <property type="entry name" value="Electron Transport, Fmn-binding Protein, Chain A"/>
    <property type="match status" value="1"/>
</dbReference>
<dbReference type="RefSeq" id="WP_096409267.1">
    <property type="nucleotide sequence ID" value="NZ_AP014598.1"/>
</dbReference>
<dbReference type="EMBL" id="CP024728">
    <property type="protein sequence ID" value="ATV32004.1"/>
    <property type="molecule type" value="Genomic_DNA"/>
</dbReference>
<dbReference type="PANTHER" id="PTHR34071:SF2">
    <property type="entry name" value="FLAVIN-NUCLEOTIDE-BINDING PROTEIN"/>
    <property type="match status" value="1"/>
</dbReference>
<reference evidence="1 4" key="2">
    <citation type="submission" date="2017-11" db="EMBL/GenBank/DDBJ databases">
        <title>Genome sequencing of Prevotella intermedia KCOM 1949.</title>
        <authorList>
            <person name="Kook J.-K."/>
            <person name="Park S.-N."/>
            <person name="Lim Y.K."/>
        </authorList>
    </citation>
    <scope>NUCLEOTIDE SEQUENCE [LARGE SCALE GENOMIC DNA]</scope>
    <source>
        <strain evidence="1 4">KCOM 1949</strain>
    </source>
</reference>
<evidence type="ECO:0000313" key="2">
    <source>
        <dbReference type="EMBL" id="BAU19191.1"/>
    </source>
</evidence>
<dbReference type="Proteomes" id="UP000217431">
    <property type="component" value="Chromosome II"/>
</dbReference>
<dbReference type="STRING" id="28131.BWX40_11460"/>
<name>A0A0T7APY8_PREIN</name>
<dbReference type="AlphaFoldDB" id="A0A0T7APY8"/>
<sequence length="164" mass="18575">MKYVNETVRRQDRLMDEAKALKLLENGEYGVLSMVSDGGGYGIPVNYVWDGKNSVYIHCAPEGRKLEALKDNNKVSLCIIGEVNLLPNKFTTEYESALFFGTAHIQLSDDEKMKALHLLIDKLSADFKDIGDKYANKSFHRVEIIRIDFTEFSGKQKKVPQAAR</sequence>
<dbReference type="PANTHER" id="PTHR34071">
    <property type="entry name" value="5-NITROIMIDAZOLE ANTIBIOTICS RESISTANCE PROTEIN, NIMA-FAMILY-RELATED PROTEIN-RELATED"/>
    <property type="match status" value="1"/>
</dbReference>
<gene>
    <name evidence="1" type="ORF">CTM46_10880</name>
    <name evidence="2" type="ORF">PIOMA14_II_0687</name>
</gene>
<protein>
    <submittedName>
        <fullName evidence="1">5-nitroimidazole antibiotic resistance protein</fullName>
    </submittedName>
    <submittedName>
        <fullName evidence="2">Putative nitroimidazole resistance protein/pyridoxamine 5'-phosphate oxidase</fullName>
    </submittedName>
</protein>
<dbReference type="InterPro" id="IPR024747">
    <property type="entry name" value="Pyridox_Oxase-rel"/>
</dbReference>
<dbReference type="EMBL" id="AP014598">
    <property type="protein sequence ID" value="BAU19191.1"/>
    <property type="molecule type" value="Genomic_DNA"/>
</dbReference>
<proteinExistence type="predicted"/>
<organism evidence="2 3">
    <name type="scientific">Prevotella intermedia</name>
    <dbReference type="NCBI Taxonomy" id="28131"/>
    <lineage>
        <taxon>Bacteria</taxon>
        <taxon>Pseudomonadati</taxon>
        <taxon>Bacteroidota</taxon>
        <taxon>Bacteroidia</taxon>
        <taxon>Bacteroidales</taxon>
        <taxon>Prevotellaceae</taxon>
        <taxon>Prevotella</taxon>
    </lineage>
</organism>
<dbReference type="Pfam" id="PF12900">
    <property type="entry name" value="Pyridox_ox_2"/>
    <property type="match status" value="1"/>
</dbReference>
<accession>A0A0T7APY8</accession>
<evidence type="ECO:0000313" key="1">
    <source>
        <dbReference type="EMBL" id="ATV32004.1"/>
    </source>
</evidence>
<evidence type="ECO:0000313" key="3">
    <source>
        <dbReference type="Proteomes" id="UP000217431"/>
    </source>
</evidence>
<evidence type="ECO:0000313" key="4">
    <source>
        <dbReference type="Proteomes" id="UP000230742"/>
    </source>
</evidence>
<dbReference type="InterPro" id="IPR012349">
    <property type="entry name" value="Split_barrel_FMN-bd"/>
</dbReference>
<dbReference type="SUPFAM" id="SSF50475">
    <property type="entry name" value="FMN-binding split barrel"/>
    <property type="match status" value="1"/>
</dbReference>